<dbReference type="GO" id="GO:0016705">
    <property type="term" value="F:oxidoreductase activity, acting on paired donors, with incorporation or reduction of molecular oxygen"/>
    <property type="evidence" value="ECO:0007669"/>
    <property type="project" value="UniProtKB-ARBA"/>
</dbReference>
<dbReference type="EMBL" id="UPHM01000026">
    <property type="protein sequence ID" value="VAZ90299.1"/>
    <property type="molecule type" value="Genomic_DNA"/>
</dbReference>
<dbReference type="Gene3D" id="2.102.10.10">
    <property type="entry name" value="Rieske [2Fe-2S] iron-sulphur domain"/>
    <property type="match status" value="1"/>
</dbReference>
<proteinExistence type="predicted"/>
<evidence type="ECO:0000313" key="8">
    <source>
        <dbReference type="EMBL" id="VAZ90299.1"/>
    </source>
</evidence>
<dbReference type="InterPro" id="IPR017941">
    <property type="entry name" value="Rieske_2Fe-2S"/>
</dbReference>
<dbReference type="PANTHER" id="PTHR21266:SF60">
    <property type="entry name" value="3-KETOSTEROID-9-ALPHA-MONOOXYGENASE, OXYGENASE COMPONENT"/>
    <property type="match status" value="1"/>
</dbReference>
<accession>A0A8E2ITL2</accession>
<dbReference type="GO" id="GO:0004497">
    <property type="term" value="F:monooxygenase activity"/>
    <property type="evidence" value="ECO:0007669"/>
    <property type="project" value="UniProtKB-KW"/>
</dbReference>
<evidence type="ECO:0000313" key="10">
    <source>
        <dbReference type="Proteomes" id="UP000271464"/>
    </source>
</evidence>
<comment type="caution">
    <text evidence="7">The sequence shown here is derived from an EMBL/GenBank/DDBJ whole genome shotgun (WGS) entry which is preliminary data.</text>
</comment>
<evidence type="ECO:0000256" key="4">
    <source>
        <dbReference type="ARBA" id="ARBA00023004"/>
    </source>
</evidence>
<reference evidence="8 10" key="2">
    <citation type="submission" date="2018-09" db="EMBL/GenBank/DDBJ databases">
        <authorList>
            <person name="Tagini F."/>
        </authorList>
    </citation>
    <scope>NUCLEOTIDE SEQUENCE [LARGE SCALE GENOMIC DNA]</scope>
    <source>
        <strain evidence="8 10">MK4</strain>
    </source>
</reference>
<reference evidence="7 9" key="1">
    <citation type="submission" date="2017-02" db="EMBL/GenBank/DDBJ databases">
        <title>Mycobacterium kansasii genomes.</title>
        <authorList>
            <person name="Borowka P."/>
            <person name="Strapagiel D."/>
            <person name="Marciniak B."/>
            <person name="Lach J."/>
            <person name="Bakula Z."/>
            <person name="Van Ingen J."/>
            <person name="Safianowska A."/>
            <person name="Brzostek A."/>
            <person name="Dziadek J."/>
            <person name="Jagielski T."/>
        </authorList>
    </citation>
    <scope>NUCLEOTIDE SEQUENCE [LARGE SCALE GENOMIC DNA]</scope>
    <source>
        <strain evidence="7 9">12MK</strain>
    </source>
</reference>
<gene>
    <name evidence="8" type="primary">tsaM1_1</name>
    <name evidence="7" type="ORF">B4U45_22830</name>
    <name evidence="8" type="ORF">LAUMK4_01350</name>
</gene>
<sequence>MTANYPTKCWYVAATSEELAGAPLGRRLLDRDIVLWRSHDGQAVAFDDRCAHRGFPLSDGHVDGDRLVCGYHGCCYVADGQCVHVPTQSDVPARMGVRSFPILEEPPFIWIWLGPPAAAALSRPPRTPWLHEAGWSSFNDAWRVRANYLMVHEHYLDFSYAPIVYRQQVPPGMRRLPAFNDVEVSETTVSYSRLLPQAPLAEWEAEATGLDHAGSCTRRESGTFASPAMHIQRWDLEVGAKNYFNVRTHAISPETDTATHVFMYASYNYAPDDETVAATLRSVVDTLVERDRVILERVAAHTGYDGWRSGVEFQADAAALRARHIVAVMLAKEAGRAALRPGWATAKNPVNN</sequence>
<keyword evidence="4" id="KW-0408">Iron</keyword>
<dbReference type="PROSITE" id="PS51296">
    <property type="entry name" value="RIESKE"/>
    <property type="match status" value="1"/>
</dbReference>
<evidence type="ECO:0000256" key="5">
    <source>
        <dbReference type="ARBA" id="ARBA00023014"/>
    </source>
</evidence>
<keyword evidence="10" id="KW-1185">Reference proteome</keyword>
<evidence type="ECO:0000259" key="6">
    <source>
        <dbReference type="PROSITE" id="PS51296"/>
    </source>
</evidence>
<dbReference type="Pfam" id="PF00355">
    <property type="entry name" value="Rieske"/>
    <property type="match status" value="1"/>
</dbReference>
<evidence type="ECO:0000313" key="7">
    <source>
        <dbReference type="EMBL" id="ORC09007.1"/>
    </source>
</evidence>
<dbReference type="SUPFAM" id="SSF50022">
    <property type="entry name" value="ISP domain"/>
    <property type="match status" value="1"/>
</dbReference>
<dbReference type="OrthoDB" id="5243643at2"/>
<dbReference type="InterPro" id="IPR050584">
    <property type="entry name" value="Cholesterol_7-desaturase"/>
</dbReference>
<dbReference type="EMBL" id="MWQA01000001">
    <property type="protein sequence ID" value="ORC09007.1"/>
    <property type="molecule type" value="Genomic_DNA"/>
</dbReference>
<evidence type="ECO:0000313" key="9">
    <source>
        <dbReference type="Proteomes" id="UP000192335"/>
    </source>
</evidence>
<keyword evidence="2" id="KW-0479">Metal-binding</keyword>
<protein>
    <submittedName>
        <fullName evidence="7">(2Fe-2S)-binding protein</fullName>
    </submittedName>
    <submittedName>
        <fullName evidence="8">Toluene-4-sulfonate monooxygenase system iron-sulfur subunit TsaM1</fullName>
        <ecNumber evidence="8">1.14.14.-</ecNumber>
    </submittedName>
</protein>
<keyword evidence="1" id="KW-0001">2Fe-2S</keyword>
<feature type="domain" description="Rieske" evidence="6">
    <location>
        <begin position="10"/>
        <end position="111"/>
    </location>
</feature>
<dbReference type="Pfam" id="PF19112">
    <property type="entry name" value="VanA_C"/>
    <property type="match status" value="1"/>
</dbReference>
<dbReference type="AlphaFoldDB" id="A0A8E2ITL2"/>
<evidence type="ECO:0000256" key="1">
    <source>
        <dbReference type="ARBA" id="ARBA00022714"/>
    </source>
</evidence>
<dbReference type="GeneID" id="66600236"/>
<keyword evidence="3 8" id="KW-0560">Oxidoreductase</keyword>
<dbReference type="SUPFAM" id="SSF55961">
    <property type="entry name" value="Bet v1-like"/>
    <property type="match status" value="1"/>
</dbReference>
<evidence type="ECO:0000256" key="3">
    <source>
        <dbReference type="ARBA" id="ARBA00023002"/>
    </source>
</evidence>
<name>A0A8E2ITL2_9MYCO</name>
<keyword evidence="8" id="KW-0503">Monooxygenase</keyword>
<dbReference type="InterPro" id="IPR036922">
    <property type="entry name" value="Rieske_2Fe-2S_sf"/>
</dbReference>
<dbReference type="Proteomes" id="UP000192335">
    <property type="component" value="Unassembled WGS sequence"/>
</dbReference>
<dbReference type="Proteomes" id="UP000271464">
    <property type="component" value="Unassembled WGS sequence"/>
</dbReference>
<keyword evidence="5" id="KW-0411">Iron-sulfur</keyword>
<dbReference type="Gene3D" id="3.90.380.10">
    <property type="entry name" value="Naphthalene 1,2-dioxygenase Alpha Subunit, Chain A, domain 1"/>
    <property type="match status" value="1"/>
</dbReference>
<organism evidence="7 9">
    <name type="scientific">Mycobacterium persicum</name>
    <dbReference type="NCBI Taxonomy" id="1487726"/>
    <lineage>
        <taxon>Bacteria</taxon>
        <taxon>Bacillati</taxon>
        <taxon>Actinomycetota</taxon>
        <taxon>Actinomycetes</taxon>
        <taxon>Mycobacteriales</taxon>
        <taxon>Mycobacteriaceae</taxon>
        <taxon>Mycobacterium</taxon>
    </lineage>
</organism>
<evidence type="ECO:0000256" key="2">
    <source>
        <dbReference type="ARBA" id="ARBA00022723"/>
    </source>
</evidence>
<dbReference type="GO" id="GO:0046872">
    <property type="term" value="F:metal ion binding"/>
    <property type="evidence" value="ECO:0007669"/>
    <property type="project" value="UniProtKB-KW"/>
</dbReference>
<dbReference type="PANTHER" id="PTHR21266">
    <property type="entry name" value="IRON-SULFUR DOMAIN CONTAINING PROTEIN"/>
    <property type="match status" value="1"/>
</dbReference>
<dbReference type="EC" id="1.14.14.-" evidence="8"/>
<dbReference type="GO" id="GO:0051537">
    <property type="term" value="F:2 iron, 2 sulfur cluster binding"/>
    <property type="evidence" value="ECO:0007669"/>
    <property type="project" value="UniProtKB-KW"/>
</dbReference>
<dbReference type="RefSeq" id="WP_075546554.1">
    <property type="nucleotide sequence ID" value="NZ_LWCM01000078.1"/>
</dbReference>
<dbReference type="InterPro" id="IPR044043">
    <property type="entry name" value="VanA_C_cat"/>
</dbReference>